<dbReference type="AlphaFoldDB" id="A0A9N9EKE0"/>
<comment type="caution">
    <text evidence="2">The sequence shown here is derived from an EMBL/GenBank/DDBJ whole genome shotgun (WGS) entry which is preliminary data.</text>
</comment>
<dbReference type="Proteomes" id="UP000789831">
    <property type="component" value="Unassembled WGS sequence"/>
</dbReference>
<evidence type="ECO:0000256" key="1">
    <source>
        <dbReference type="SAM" id="MobiDB-lite"/>
    </source>
</evidence>
<dbReference type="EMBL" id="CAJVPL010009656">
    <property type="protein sequence ID" value="CAG8678851.1"/>
    <property type="molecule type" value="Genomic_DNA"/>
</dbReference>
<name>A0A9N9EKE0_9GLOM</name>
<evidence type="ECO:0000313" key="3">
    <source>
        <dbReference type="Proteomes" id="UP000789831"/>
    </source>
</evidence>
<proteinExistence type="predicted"/>
<sequence length="159" mass="18077">MKTHSAQVIWYGSGKSDDYSSDSDKYSDNISECESENCSDYGSDYESDIETSTIKSPVFHPPKRQEKFDNKFTQMDLLNRICEIASSPARDMSNNKGISLLDAYTREELTNKLVIQMEQDEYRKFSVVDDISEVYDLSEIHKSISGELSLRAVIDIDAS</sequence>
<keyword evidence="3" id="KW-1185">Reference proteome</keyword>
<accession>A0A9N9EKE0</accession>
<feature type="compositionally biased region" description="Acidic residues" evidence="1">
    <location>
        <begin position="31"/>
        <end position="46"/>
    </location>
</feature>
<gene>
    <name evidence="2" type="ORF">AGERDE_LOCUS12579</name>
</gene>
<protein>
    <submittedName>
        <fullName evidence="2">9126_t:CDS:1</fullName>
    </submittedName>
</protein>
<organism evidence="2 3">
    <name type="scientific">Ambispora gerdemannii</name>
    <dbReference type="NCBI Taxonomy" id="144530"/>
    <lineage>
        <taxon>Eukaryota</taxon>
        <taxon>Fungi</taxon>
        <taxon>Fungi incertae sedis</taxon>
        <taxon>Mucoromycota</taxon>
        <taxon>Glomeromycotina</taxon>
        <taxon>Glomeromycetes</taxon>
        <taxon>Archaeosporales</taxon>
        <taxon>Ambisporaceae</taxon>
        <taxon>Ambispora</taxon>
    </lineage>
</organism>
<reference evidence="2" key="1">
    <citation type="submission" date="2021-06" db="EMBL/GenBank/DDBJ databases">
        <authorList>
            <person name="Kallberg Y."/>
            <person name="Tangrot J."/>
            <person name="Rosling A."/>
        </authorList>
    </citation>
    <scope>NUCLEOTIDE SEQUENCE</scope>
    <source>
        <strain evidence="2">MT106</strain>
    </source>
</reference>
<evidence type="ECO:0000313" key="2">
    <source>
        <dbReference type="EMBL" id="CAG8678851.1"/>
    </source>
</evidence>
<dbReference type="OrthoDB" id="2394087at2759"/>
<feature type="region of interest" description="Disordered" evidence="1">
    <location>
        <begin position="1"/>
        <end position="46"/>
    </location>
</feature>
<feature type="compositionally biased region" description="Basic and acidic residues" evidence="1">
    <location>
        <begin position="15"/>
        <end position="27"/>
    </location>
</feature>